<comment type="caution">
    <text evidence="2">The sequence shown here is derived from an EMBL/GenBank/DDBJ whole genome shotgun (WGS) entry which is preliminary data.</text>
</comment>
<dbReference type="Gene3D" id="3.30.1370.110">
    <property type="match status" value="1"/>
</dbReference>
<dbReference type="Pfam" id="PF01713">
    <property type="entry name" value="Smr"/>
    <property type="match status" value="1"/>
</dbReference>
<dbReference type="Proteomes" id="UP001589810">
    <property type="component" value="Unassembled WGS sequence"/>
</dbReference>
<protein>
    <submittedName>
        <fullName evidence="2">Smr/MutS family protein</fullName>
    </submittedName>
</protein>
<proteinExistence type="predicted"/>
<dbReference type="InterPro" id="IPR036063">
    <property type="entry name" value="Smr_dom_sf"/>
</dbReference>
<dbReference type="SUPFAM" id="SSF160443">
    <property type="entry name" value="SMR domain-like"/>
    <property type="match status" value="1"/>
</dbReference>
<evidence type="ECO:0000313" key="3">
    <source>
        <dbReference type="Proteomes" id="UP001589810"/>
    </source>
</evidence>
<dbReference type="InterPro" id="IPR002625">
    <property type="entry name" value="Smr_dom"/>
</dbReference>
<evidence type="ECO:0000259" key="1">
    <source>
        <dbReference type="PROSITE" id="PS50828"/>
    </source>
</evidence>
<gene>
    <name evidence="2" type="ORF">ACFFH7_02395</name>
</gene>
<dbReference type="PROSITE" id="PS50828">
    <property type="entry name" value="SMR"/>
    <property type="match status" value="1"/>
</dbReference>
<dbReference type="EMBL" id="JBHLUD010000001">
    <property type="protein sequence ID" value="MFC0540308.1"/>
    <property type="molecule type" value="Genomic_DNA"/>
</dbReference>
<sequence length="83" mass="9619">MPEMLTVDLHPVFRSDRDIDAAVRTAVFRAARERIKVVEIIHGKGAGKLRKRVLAMLNQPQIRKLYRRLEFDPANDGRVLVHF</sequence>
<evidence type="ECO:0000313" key="2">
    <source>
        <dbReference type="EMBL" id="MFC0540308.1"/>
    </source>
</evidence>
<feature type="domain" description="Smr" evidence="1">
    <location>
        <begin position="32"/>
        <end position="82"/>
    </location>
</feature>
<dbReference type="RefSeq" id="WP_273939082.1">
    <property type="nucleotide sequence ID" value="NZ_CP097263.1"/>
</dbReference>
<keyword evidence="3" id="KW-1185">Reference proteome</keyword>
<accession>A0ABV6MJ60</accession>
<name>A0ABV6MJ60_9PSEU</name>
<reference evidence="2 3" key="1">
    <citation type="submission" date="2024-09" db="EMBL/GenBank/DDBJ databases">
        <authorList>
            <person name="Sun Q."/>
            <person name="Mori K."/>
        </authorList>
    </citation>
    <scope>NUCLEOTIDE SEQUENCE [LARGE SCALE GENOMIC DNA]</scope>
    <source>
        <strain evidence="2 3">TBRC 1432</strain>
    </source>
</reference>
<organism evidence="2 3">
    <name type="scientific">Kutzneria chonburiensis</name>
    <dbReference type="NCBI Taxonomy" id="1483604"/>
    <lineage>
        <taxon>Bacteria</taxon>
        <taxon>Bacillati</taxon>
        <taxon>Actinomycetota</taxon>
        <taxon>Actinomycetes</taxon>
        <taxon>Pseudonocardiales</taxon>
        <taxon>Pseudonocardiaceae</taxon>
        <taxon>Kutzneria</taxon>
    </lineage>
</organism>